<name>A0A099F8N0_PARVE</name>
<dbReference type="SUPFAM" id="SSF53822">
    <property type="entry name" value="Periplasmic binding protein-like I"/>
    <property type="match status" value="1"/>
</dbReference>
<dbReference type="CDD" id="cd06339">
    <property type="entry name" value="PBP1_YraM_LppC_lipoprotein-like"/>
    <property type="match status" value="1"/>
</dbReference>
<dbReference type="RefSeq" id="WP_036759656.1">
    <property type="nucleotide sequence ID" value="NZ_CP035287.1"/>
</dbReference>
<dbReference type="EMBL" id="QUMX01000052">
    <property type="protein sequence ID" value="REG30480.1"/>
    <property type="molecule type" value="Genomic_DNA"/>
</dbReference>
<evidence type="ECO:0000256" key="1">
    <source>
        <dbReference type="ARBA" id="ARBA00010062"/>
    </source>
</evidence>
<dbReference type="eggNOG" id="COG0683">
    <property type="taxonomic scope" value="Bacteria"/>
</dbReference>
<dbReference type="Gene3D" id="3.40.50.2300">
    <property type="match status" value="2"/>
</dbReference>
<organism evidence="5 8">
    <name type="scientific">Paracoccus versutus</name>
    <name type="common">Thiobacillus versutus</name>
    <dbReference type="NCBI Taxonomy" id="34007"/>
    <lineage>
        <taxon>Bacteria</taxon>
        <taxon>Pseudomonadati</taxon>
        <taxon>Pseudomonadota</taxon>
        <taxon>Alphaproteobacteria</taxon>
        <taxon>Rhodobacterales</taxon>
        <taxon>Paracoccaceae</taxon>
        <taxon>Paracoccus</taxon>
    </lineage>
</organism>
<keyword evidence="3" id="KW-0029">Amino-acid transport</keyword>
<dbReference type="InterPro" id="IPR051010">
    <property type="entry name" value="BCAA_transport"/>
</dbReference>
<evidence type="ECO:0000313" key="6">
    <source>
        <dbReference type="EMBL" id="REG30480.1"/>
    </source>
</evidence>
<dbReference type="PANTHER" id="PTHR30483:SF6">
    <property type="entry name" value="PERIPLASMIC BINDING PROTEIN OF ABC TRANSPORTER FOR NATURAL AMINO ACIDS"/>
    <property type="match status" value="1"/>
</dbReference>
<keyword evidence="2" id="KW-0732">Signal</keyword>
<feature type="domain" description="Leucine-binding protein" evidence="4">
    <location>
        <begin position="53"/>
        <end position="383"/>
    </location>
</feature>
<protein>
    <submittedName>
        <fullName evidence="5">Amino acid/amide ABC transporter substrate-binding protein (HAAT family)</fullName>
    </submittedName>
</protein>
<proteinExistence type="inferred from homology"/>
<dbReference type="OrthoDB" id="7210494at2"/>
<evidence type="ECO:0000256" key="2">
    <source>
        <dbReference type="ARBA" id="ARBA00022729"/>
    </source>
</evidence>
<accession>A0A3D9XPX1</accession>
<evidence type="ECO:0000313" key="8">
    <source>
        <dbReference type="Proteomes" id="UP000256941"/>
    </source>
</evidence>
<comment type="similarity">
    <text evidence="1">Belongs to the leucine-binding protein family.</text>
</comment>
<dbReference type="InterPro" id="IPR028082">
    <property type="entry name" value="Peripla_BP_I"/>
</dbReference>
<dbReference type="Proteomes" id="UP000256941">
    <property type="component" value="Unassembled WGS sequence"/>
</dbReference>
<dbReference type="GO" id="GO:0006865">
    <property type="term" value="P:amino acid transport"/>
    <property type="evidence" value="ECO:0007669"/>
    <property type="project" value="UniProtKB-KW"/>
</dbReference>
<dbReference type="EMBL" id="QTUJ01000001">
    <property type="protein sequence ID" value="REF72465.1"/>
    <property type="molecule type" value="Genomic_DNA"/>
</dbReference>
<evidence type="ECO:0000313" key="7">
    <source>
        <dbReference type="Proteomes" id="UP000256794"/>
    </source>
</evidence>
<evidence type="ECO:0000259" key="4">
    <source>
        <dbReference type="Pfam" id="PF13458"/>
    </source>
</evidence>
<dbReference type="AlphaFoldDB" id="A0A099F8N0"/>
<keyword evidence="7" id="KW-1185">Reference proteome</keyword>
<gene>
    <name evidence="6" type="ORF">ATH84_105212</name>
    <name evidence="5" type="ORF">BDD41_0936</name>
</gene>
<sequence>MTVLKTIRGAFDLRRPLARVGAVLSALALAACQPIEMGASGPQTGQSIDPSQPVQVALLVPGGTGSADLDWLARSLGNSAKMAAADARGATIDLRIYDAGSEPGTAVAMANRAVAEGAKIILGPLFADSANAVGNAMAPQGVNVLSFSNNTDIAGGNVFVLGNTFDNVADRLVKYGVRNGKRRILMVAEDDTAGQVGARAIERAIRSNGATLAGTAVHPLSQSGIDAIVPNVTQAALSGNVDAVFLTANQGAVLPYLTDRLADAGVTSATVQMMGLTRWDQPSARLQLRGVQGGWFAIPDTTMKAQFDQRYRAAYGETPHELGSLAYDGVAAIAALVRAGNRNALTTSGLTQSAGFAGVSGAFRLKRDGTNERALSVATVRGGQVVVLDPAPRSFGGFGF</sequence>
<dbReference type="Proteomes" id="UP000256794">
    <property type="component" value="Unassembled WGS sequence"/>
</dbReference>
<dbReference type="Pfam" id="PF13458">
    <property type="entry name" value="Peripla_BP_6"/>
    <property type="match status" value="1"/>
</dbReference>
<dbReference type="InterPro" id="IPR028081">
    <property type="entry name" value="Leu-bd"/>
</dbReference>
<accession>A0A099F8N0</accession>
<dbReference type="PANTHER" id="PTHR30483">
    <property type="entry name" value="LEUCINE-SPECIFIC-BINDING PROTEIN"/>
    <property type="match status" value="1"/>
</dbReference>
<comment type="caution">
    <text evidence="5">The sequence shown here is derived from an EMBL/GenBank/DDBJ whole genome shotgun (WGS) entry which is preliminary data.</text>
</comment>
<evidence type="ECO:0000256" key="3">
    <source>
        <dbReference type="ARBA" id="ARBA00022970"/>
    </source>
</evidence>
<reference evidence="7 8" key="1">
    <citation type="submission" date="2018-08" db="EMBL/GenBank/DDBJ databases">
        <title>Genomic Encyclopedia of Archaeal and Bacterial Type Strains, Phase II (KMG-II): from individual species to whole genera.</title>
        <authorList>
            <person name="Goeker M."/>
        </authorList>
    </citation>
    <scope>NUCLEOTIDE SEQUENCE [LARGE SCALE GENOMIC DNA]</scope>
    <source>
        <strain evidence="5 8">DSM 17099</strain>
        <strain evidence="6 7">DSM 582</strain>
    </source>
</reference>
<evidence type="ECO:0000313" key="5">
    <source>
        <dbReference type="EMBL" id="REF72465.1"/>
    </source>
</evidence>
<keyword evidence="3" id="KW-0813">Transport</keyword>
<dbReference type="PROSITE" id="PS51257">
    <property type="entry name" value="PROKAR_LIPOPROTEIN"/>
    <property type="match status" value="1"/>
</dbReference>